<feature type="transmembrane region" description="Helical" evidence="15">
    <location>
        <begin position="49"/>
        <end position="69"/>
    </location>
</feature>
<accession>A0ABW3TSZ5</accession>
<dbReference type="CDD" id="cd14265">
    <property type="entry name" value="UDPK_IM_like"/>
    <property type="match status" value="1"/>
</dbReference>
<feature type="transmembrane region" description="Helical" evidence="15">
    <location>
        <begin position="25"/>
        <end position="43"/>
    </location>
</feature>
<comment type="subcellular location">
    <subcellularLocation>
        <location evidence="1">Cell membrane</location>
        <topology evidence="1">Multi-pass membrane protein</topology>
    </subcellularLocation>
</comment>
<protein>
    <submittedName>
        <fullName evidence="16">Diacylglycerol kinase family protein</fullName>
        <ecNumber evidence="16">2.7.1.-</ecNumber>
    </submittedName>
</protein>
<dbReference type="InterPro" id="IPR000829">
    <property type="entry name" value="DAGK"/>
</dbReference>
<proteinExistence type="inferred from homology"/>
<dbReference type="GO" id="GO:0016301">
    <property type="term" value="F:kinase activity"/>
    <property type="evidence" value="ECO:0007669"/>
    <property type="project" value="UniProtKB-KW"/>
</dbReference>
<evidence type="ECO:0000256" key="1">
    <source>
        <dbReference type="ARBA" id="ARBA00004651"/>
    </source>
</evidence>
<feature type="transmembrane region" description="Helical" evidence="15">
    <location>
        <begin position="90"/>
        <end position="111"/>
    </location>
</feature>
<keyword evidence="6 15" id="KW-0812">Transmembrane</keyword>
<gene>
    <name evidence="16" type="ORF">ACFQ38_01860</name>
</gene>
<keyword evidence="4" id="KW-0444">Lipid biosynthesis</keyword>
<evidence type="ECO:0000256" key="8">
    <source>
        <dbReference type="ARBA" id="ARBA00022777"/>
    </source>
</evidence>
<comment type="caution">
    <text evidence="16">The sequence shown here is derived from an EMBL/GenBank/DDBJ whole genome shotgun (WGS) entry which is preliminary data.</text>
</comment>
<dbReference type="Proteomes" id="UP001597231">
    <property type="component" value="Unassembled WGS sequence"/>
</dbReference>
<evidence type="ECO:0000256" key="13">
    <source>
        <dbReference type="ARBA" id="ARBA00023209"/>
    </source>
</evidence>
<dbReference type="InterPro" id="IPR036945">
    <property type="entry name" value="DAGK_sf"/>
</dbReference>
<dbReference type="PANTHER" id="PTHR34299">
    <property type="entry name" value="DIACYLGLYCEROL KINASE"/>
    <property type="match status" value="1"/>
</dbReference>
<reference evidence="17" key="1">
    <citation type="journal article" date="2019" name="Int. J. Syst. Evol. Microbiol.">
        <title>The Global Catalogue of Microorganisms (GCM) 10K type strain sequencing project: providing services to taxonomists for standard genome sequencing and annotation.</title>
        <authorList>
            <consortium name="The Broad Institute Genomics Platform"/>
            <consortium name="The Broad Institute Genome Sequencing Center for Infectious Disease"/>
            <person name="Wu L."/>
            <person name="Ma J."/>
        </authorList>
    </citation>
    <scope>NUCLEOTIDE SEQUENCE [LARGE SCALE GENOMIC DNA]</scope>
    <source>
        <strain evidence="17">CCUG 53915</strain>
    </source>
</reference>
<evidence type="ECO:0000256" key="6">
    <source>
        <dbReference type="ARBA" id="ARBA00022692"/>
    </source>
</evidence>
<dbReference type="Gene3D" id="1.10.287.3610">
    <property type="match status" value="1"/>
</dbReference>
<evidence type="ECO:0000313" key="17">
    <source>
        <dbReference type="Proteomes" id="UP001597231"/>
    </source>
</evidence>
<dbReference type="EC" id="2.7.1.-" evidence="16"/>
<evidence type="ECO:0000256" key="7">
    <source>
        <dbReference type="ARBA" id="ARBA00022741"/>
    </source>
</evidence>
<evidence type="ECO:0000256" key="10">
    <source>
        <dbReference type="ARBA" id="ARBA00022989"/>
    </source>
</evidence>
<evidence type="ECO:0000256" key="2">
    <source>
        <dbReference type="ARBA" id="ARBA00005967"/>
    </source>
</evidence>
<keyword evidence="17" id="KW-1185">Reference proteome</keyword>
<dbReference type="PROSITE" id="PS01069">
    <property type="entry name" value="DAGK_PROKAR"/>
    <property type="match status" value="1"/>
</dbReference>
<keyword evidence="11" id="KW-0443">Lipid metabolism</keyword>
<evidence type="ECO:0000256" key="9">
    <source>
        <dbReference type="ARBA" id="ARBA00022840"/>
    </source>
</evidence>
<keyword evidence="13" id="KW-0594">Phospholipid biosynthesis</keyword>
<evidence type="ECO:0000313" key="16">
    <source>
        <dbReference type="EMBL" id="MFD1203876.1"/>
    </source>
</evidence>
<keyword evidence="14" id="KW-1208">Phospholipid metabolism</keyword>
<organism evidence="16 17">
    <name type="scientific">Sporosarcina contaminans</name>
    <dbReference type="NCBI Taxonomy" id="633403"/>
    <lineage>
        <taxon>Bacteria</taxon>
        <taxon>Bacillati</taxon>
        <taxon>Bacillota</taxon>
        <taxon>Bacilli</taxon>
        <taxon>Bacillales</taxon>
        <taxon>Caryophanaceae</taxon>
        <taxon>Sporosarcina</taxon>
    </lineage>
</organism>
<keyword evidence="8 16" id="KW-0418">Kinase</keyword>
<keyword evidence="10 15" id="KW-1133">Transmembrane helix</keyword>
<sequence>MHRFFKSFYYAMKGILHGFASERNLKFHLAAAVLTIVLGFLSGLSQMEWLIIIMLIGGMIALELMNTAVERAVDLVTDEFHLLAKQAKDLAAGAVLIFAIASAMIGLIIFIPKWFL</sequence>
<keyword evidence="3" id="KW-1003">Cell membrane</keyword>
<evidence type="ECO:0000256" key="3">
    <source>
        <dbReference type="ARBA" id="ARBA00022475"/>
    </source>
</evidence>
<dbReference type="InterPro" id="IPR033717">
    <property type="entry name" value="UDPK"/>
</dbReference>
<keyword evidence="9" id="KW-0067">ATP-binding</keyword>
<dbReference type="PANTHER" id="PTHR34299:SF1">
    <property type="entry name" value="DIACYLGLYCEROL KINASE"/>
    <property type="match status" value="1"/>
</dbReference>
<dbReference type="Pfam" id="PF01219">
    <property type="entry name" value="DAGK_prokar"/>
    <property type="match status" value="1"/>
</dbReference>
<evidence type="ECO:0000256" key="12">
    <source>
        <dbReference type="ARBA" id="ARBA00023136"/>
    </source>
</evidence>
<evidence type="ECO:0000256" key="15">
    <source>
        <dbReference type="SAM" id="Phobius"/>
    </source>
</evidence>
<dbReference type="EMBL" id="JBHTLT010000013">
    <property type="protein sequence ID" value="MFD1203876.1"/>
    <property type="molecule type" value="Genomic_DNA"/>
</dbReference>
<evidence type="ECO:0000256" key="5">
    <source>
        <dbReference type="ARBA" id="ARBA00022679"/>
    </source>
</evidence>
<keyword evidence="7" id="KW-0547">Nucleotide-binding</keyword>
<comment type="similarity">
    <text evidence="2">Belongs to the bacterial diacylglycerol kinase family.</text>
</comment>
<evidence type="ECO:0000256" key="11">
    <source>
        <dbReference type="ARBA" id="ARBA00023098"/>
    </source>
</evidence>
<keyword evidence="12 15" id="KW-0472">Membrane</keyword>
<evidence type="ECO:0000256" key="4">
    <source>
        <dbReference type="ARBA" id="ARBA00022516"/>
    </source>
</evidence>
<evidence type="ECO:0000256" key="14">
    <source>
        <dbReference type="ARBA" id="ARBA00023264"/>
    </source>
</evidence>
<keyword evidence="5 16" id="KW-0808">Transferase</keyword>
<dbReference type="RefSeq" id="WP_336822615.1">
    <property type="nucleotide sequence ID" value="NZ_JBHTLT010000013.1"/>
</dbReference>
<name>A0ABW3TSZ5_9BACL</name>